<comment type="caution">
    <text evidence="1">The sequence shown here is derived from an EMBL/GenBank/DDBJ whole genome shotgun (WGS) entry which is preliminary data.</text>
</comment>
<evidence type="ECO:0000313" key="2">
    <source>
        <dbReference type="Proteomes" id="UP001265746"/>
    </source>
</evidence>
<dbReference type="InterPro" id="IPR036890">
    <property type="entry name" value="HATPase_C_sf"/>
</dbReference>
<dbReference type="AlphaFoldDB" id="A0AAD9S7A0"/>
<dbReference type="InterPro" id="IPR052957">
    <property type="entry name" value="Auxin_embryo_med"/>
</dbReference>
<dbReference type="NCBIfam" id="NF047352">
    <property type="entry name" value="P_loop_sacsin"/>
    <property type="match status" value="1"/>
</dbReference>
<name>A0AAD9S7A0_PHOAM</name>
<proteinExistence type="predicted"/>
<sequence length="405" mass="46383">MTLAKNLYTSNARFVFELLQNTDDNRYTRARGQGDQPYVSFQVYDDRIIIECNEDGFKEENVRAICDVGKSSKAGAQGYIGAKGIGFKSVFMAAWRVHIQSGDFSFYFKHRNGDPGLGMISPFWQDHVDDLPQHLTRMTLLLHDTGDPATILSQRQAIRQQFNDLQESVLLFMRNIRKISISFMENDGRVQASTVFSATKTDDRRMTLTKLVTNGTEVACTSQIYHVTRQSVDGLPKHEDRTYSEQEDRTSAYARAEVILAFPISDSSVPIIKPQDVFAFLPMRHMGFSANRQDIVATSPRNQGIIEHISNVFIQSVLEFCEHPRLRYTWMRFLPNRSQYPYDSFWSNLVNLIERKLRNVSVLLPRSETRWKNLIPAIVIAAGTLCSETSPLRNGYLDYTMEMIS</sequence>
<dbReference type="EMBL" id="JAUJFL010000006">
    <property type="protein sequence ID" value="KAK2601142.1"/>
    <property type="molecule type" value="Genomic_DNA"/>
</dbReference>
<protein>
    <submittedName>
        <fullName evidence="1">Uncharacterized protein</fullName>
    </submittedName>
</protein>
<accession>A0AAD9S7A0</accession>
<dbReference type="Proteomes" id="UP001265746">
    <property type="component" value="Unassembled WGS sequence"/>
</dbReference>
<organism evidence="1 2">
    <name type="scientific">Phomopsis amygdali</name>
    <name type="common">Fusicoccum amygdali</name>
    <dbReference type="NCBI Taxonomy" id="1214568"/>
    <lineage>
        <taxon>Eukaryota</taxon>
        <taxon>Fungi</taxon>
        <taxon>Dikarya</taxon>
        <taxon>Ascomycota</taxon>
        <taxon>Pezizomycotina</taxon>
        <taxon>Sordariomycetes</taxon>
        <taxon>Sordariomycetidae</taxon>
        <taxon>Diaporthales</taxon>
        <taxon>Diaporthaceae</taxon>
        <taxon>Diaporthe</taxon>
    </lineage>
</organism>
<dbReference type="SUPFAM" id="SSF55874">
    <property type="entry name" value="ATPase domain of HSP90 chaperone/DNA topoisomerase II/histidine kinase"/>
    <property type="match status" value="1"/>
</dbReference>
<reference evidence="1" key="1">
    <citation type="submission" date="2023-06" db="EMBL/GenBank/DDBJ databases">
        <authorList>
            <person name="Noh H."/>
        </authorList>
    </citation>
    <scope>NUCLEOTIDE SEQUENCE</scope>
    <source>
        <strain evidence="1">DUCC20226</strain>
    </source>
</reference>
<dbReference type="Gene3D" id="3.30.565.10">
    <property type="entry name" value="Histidine kinase-like ATPase, C-terminal domain"/>
    <property type="match status" value="1"/>
</dbReference>
<gene>
    <name evidence="1" type="ORF">N8I77_010612</name>
</gene>
<dbReference type="PANTHER" id="PTHR32387">
    <property type="entry name" value="WU:FJ29H11"/>
    <property type="match status" value="1"/>
</dbReference>
<dbReference type="PANTHER" id="PTHR32387:SF0">
    <property type="entry name" value="PROTEIN NO VEIN"/>
    <property type="match status" value="1"/>
</dbReference>
<keyword evidence="2" id="KW-1185">Reference proteome</keyword>
<evidence type="ECO:0000313" key="1">
    <source>
        <dbReference type="EMBL" id="KAK2601142.1"/>
    </source>
</evidence>